<name>A0A9W8RK10_9HYPO</name>
<keyword evidence="1" id="KW-0808">Transferase</keyword>
<evidence type="ECO:0000313" key="4">
    <source>
        <dbReference type="Proteomes" id="UP001152049"/>
    </source>
</evidence>
<keyword evidence="4" id="KW-1185">Reference proteome</keyword>
<evidence type="ECO:0000259" key="2">
    <source>
        <dbReference type="Pfam" id="PF22664"/>
    </source>
</evidence>
<dbReference type="PANTHER" id="PTHR31896:SF64">
    <property type="entry name" value="TRICHOTHECENE 3-O-ACETYLTRANSFERASE"/>
    <property type="match status" value="1"/>
</dbReference>
<protein>
    <recommendedName>
        <fullName evidence="2">Trichothecene 3-O-acetyltransferase-like N-terminal domain-containing protein</fullName>
    </recommendedName>
</protein>
<dbReference type="GO" id="GO:0016740">
    <property type="term" value="F:transferase activity"/>
    <property type="evidence" value="ECO:0007669"/>
    <property type="project" value="UniProtKB-KW"/>
</dbReference>
<sequence length="396" mass="44168">MCQDVSPDSTGIYKVMPLENVPRLFMKDLRNDPMMPSLDELRRSGFPMRFFDEDIIAPRKSNSGTPSEALAEVFQVQANIIKGGLVLTFLGQHQAMDGVGQNQVMNLLSKACKGEAFSHKELIIGNQARENIIPLLGPSWEPGPELAHNIVKHDLQQTGPGSGEVRMPYDKGTWCHFEFSHTALSMLKSQATSTRPAATTYISTDDTISAFVWQAIIRARIARYSLDTKAKVARAVDLRRYLDVPSTYPGFVQSMTYHDLTMHEALNHSLGEIAAMFRTELEAENPGLGYYGRSLATLIDRTPDKKRISLIAGFDMAKDVMINSWANQNSYELDFGLELGVPEAVRRPRFDGFQGLVYLLPRKKTGDVGVAICLSSDDMERLTKDEEFNSFATYVG</sequence>
<proteinExistence type="predicted"/>
<feature type="domain" description="Trichothecene 3-O-acetyltransferase-like N-terminal" evidence="2">
    <location>
        <begin position="4"/>
        <end position="112"/>
    </location>
</feature>
<dbReference type="Proteomes" id="UP001152049">
    <property type="component" value="Unassembled WGS sequence"/>
</dbReference>
<evidence type="ECO:0000256" key="1">
    <source>
        <dbReference type="ARBA" id="ARBA00022679"/>
    </source>
</evidence>
<dbReference type="OrthoDB" id="1862401at2759"/>
<dbReference type="Pfam" id="PF22664">
    <property type="entry name" value="TRI-like_N"/>
    <property type="match status" value="1"/>
</dbReference>
<dbReference type="EMBL" id="JAOQAZ010000044">
    <property type="protein sequence ID" value="KAJ4246024.1"/>
    <property type="molecule type" value="Genomic_DNA"/>
</dbReference>
<dbReference type="InterPro" id="IPR023213">
    <property type="entry name" value="CAT-like_dom_sf"/>
</dbReference>
<reference evidence="3" key="1">
    <citation type="submission" date="2022-09" db="EMBL/GenBank/DDBJ databases">
        <title>Fusarium specimens isolated from Avocado Roots.</title>
        <authorList>
            <person name="Stajich J."/>
            <person name="Roper C."/>
            <person name="Heimlech-Rivalta G."/>
        </authorList>
    </citation>
    <scope>NUCLEOTIDE SEQUENCE</scope>
    <source>
        <strain evidence="3">CF00136</strain>
    </source>
</reference>
<dbReference type="InterPro" id="IPR051283">
    <property type="entry name" value="Sec_Metabolite_Acyltrans"/>
</dbReference>
<dbReference type="AlphaFoldDB" id="A0A9W8RK10"/>
<organism evidence="3 4">
    <name type="scientific">Fusarium torreyae</name>
    <dbReference type="NCBI Taxonomy" id="1237075"/>
    <lineage>
        <taxon>Eukaryota</taxon>
        <taxon>Fungi</taxon>
        <taxon>Dikarya</taxon>
        <taxon>Ascomycota</taxon>
        <taxon>Pezizomycotina</taxon>
        <taxon>Sordariomycetes</taxon>
        <taxon>Hypocreomycetidae</taxon>
        <taxon>Hypocreales</taxon>
        <taxon>Nectriaceae</taxon>
        <taxon>Fusarium</taxon>
    </lineage>
</organism>
<accession>A0A9W8RK10</accession>
<dbReference type="PANTHER" id="PTHR31896">
    <property type="entry name" value="FAMILY REGULATORY PROTEIN, PUTATIVE (AFU_ORTHOLOGUE AFUA_3G14730)-RELATED"/>
    <property type="match status" value="1"/>
</dbReference>
<gene>
    <name evidence="3" type="ORF">NW762_013768</name>
</gene>
<dbReference type="Gene3D" id="3.30.559.10">
    <property type="entry name" value="Chloramphenicol acetyltransferase-like domain"/>
    <property type="match status" value="2"/>
</dbReference>
<dbReference type="InterPro" id="IPR054710">
    <property type="entry name" value="Tri101-like_N"/>
</dbReference>
<evidence type="ECO:0000313" key="3">
    <source>
        <dbReference type="EMBL" id="KAJ4246024.1"/>
    </source>
</evidence>
<comment type="caution">
    <text evidence="3">The sequence shown here is derived from an EMBL/GenBank/DDBJ whole genome shotgun (WGS) entry which is preliminary data.</text>
</comment>